<keyword evidence="2" id="KW-1185">Reference proteome</keyword>
<name>A0A0C2T051_AMAMK</name>
<dbReference type="Proteomes" id="UP000054549">
    <property type="component" value="Unassembled WGS sequence"/>
</dbReference>
<dbReference type="InParanoid" id="A0A0C2T051"/>
<proteinExistence type="predicted"/>
<dbReference type="EMBL" id="KN818309">
    <property type="protein sequence ID" value="KIL59794.1"/>
    <property type="molecule type" value="Genomic_DNA"/>
</dbReference>
<dbReference type="HOGENOM" id="CLU_103053_1_0_1"/>
<reference evidence="1 2" key="1">
    <citation type="submission" date="2014-04" db="EMBL/GenBank/DDBJ databases">
        <title>Evolutionary Origins and Diversification of the Mycorrhizal Mutualists.</title>
        <authorList>
            <consortium name="DOE Joint Genome Institute"/>
            <consortium name="Mycorrhizal Genomics Consortium"/>
            <person name="Kohler A."/>
            <person name="Kuo A."/>
            <person name="Nagy L.G."/>
            <person name="Floudas D."/>
            <person name="Copeland A."/>
            <person name="Barry K.W."/>
            <person name="Cichocki N."/>
            <person name="Veneault-Fourrey C."/>
            <person name="LaButti K."/>
            <person name="Lindquist E.A."/>
            <person name="Lipzen A."/>
            <person name="Lundell T."/>
            <person name="Morin E."/>
            <person name="Murat C."/>
            <person name="Riley R."/>
            <person name="Ohm R."/>
            <person name="Sun H."/>
            <person name="Tunlid A."/>
            <person name="Henrissat B."/>
            <person name="Grigoriev I.V."/>
            <person name="Hibbett D.S."/>
            <person name="Martin F."/>
        </authorList>
    </citation>
    <scope>NUCLEOTIDE SEQUENCE [LARGE SCALE GENOMIC DNA]</scope>
    <source>
        <strain evidence="1 2">Koide BX008</strain>
    </source>
</reference>
<dbReference type="OrthoDB" id="3067888at2759"/>
<protein>
    <submittedName>
        <fullName evidence="1">Uncharacterized protein</fullName>
    </submittedName>
</protein>
<organism evidence="1 2">
    <name type="scientific">Amanita muscaria (strain Koide BX008)</name>
    <dbReference type="NCBI Taxonomy" id="946122"/>
    <lineage>
        <taxon>Eukaryota</taxon>
        <taxon>Fungi</taxon>
        <taxon>Dikarya</taxon>
        <taxon>Basidiomycota</taxon>
        <taxon>Agaricomycotina</taxon>
        <taxon>Agaricomycetes</taxon>
        <taxon>Agaricomycetidae</taxon>
        <taxon>Agaricales</taxon>
        <taxon>Pluteineae</taxon>
        <taxon>Amanitaceae</taxon>
        <taxon>Amanita</taxon>
    </lineage>
</organism>
<evidence type="ECO:0000313" key="1">
    <source>
        <dbReference type="EMBL" id="KIL59794.1"/>
    </source>
</evidence>
<accession>A0A0C2T051</accession>
<sequence length="185" mass="20685">MKGIYKDYFPIVWKRSTFPTAGDYVLTATYKNQLVFVKPEVDNDTLTFPETWININLGQQTELIEDSDSATISFTNPTSGAGDKYIKVINKTPTPQTIGVGFDNGSSLPHILLVFDEIGSMYNVTAQFNPTLKAYITEDYQENSVLRGAIQTPVVWKQNLAALEETSNWKLERDPVSGQYSITTA</sequence>
<dbReference type="AlphaFoldDB" id="A0A0C2T051"/>
<gene>
    <name evidence="1" type="ORF">M378DRAFT_26805</name>
</gene>
<evidence type="ECO:0000313" key="2">
    <source>
        <dbReference type="Proteomes" id="UP000054549"/>
    </source>
</evidence>